<dbReference type="Proteomes" id="UP000215181">
    <property type="component" value="Unassembled WGS sequence"/>
</dbReference>
<evidence type="ECO:0000313" key="9">
    <source>
        <dbReference type="EMBL" id="OYD53158.1"/>
    </source>
</evidence>
<dbReference type="Pfam" id="PF12002">
    <property type="entry name" value="MgsA_C"/>
    <property type="match status" value="1"/>
</dbReference>
<dbReference type="Gene3D" id="1.20.272.10">
    <property type="match status" value="1"/>
</dbReference>
<dbReference type="Gene3D" id="1.10.3710.10">
    <property type="entry name" value="DNA polymerase III clamp loader subunits, C-terminal domain"/>
    <property type="match status" value="1"/>
</dbReference>
<evidence type="ECO:0000256" key="4">
    <source>
        <dbReference type="ARBA" id="ARBA00022705"/>
    </source>
</evidence>
<dbReference type="GO" id="GO:0003677">
    <property type="term" value="F:DNA binding"/>
    <property type="evidence" value="ECO:0007669"/>
    <property type="project" value="InterPro"/>
</dbReference>
<dbReference type="InterPro" id="IPR003593">
    <property type="entry name" value="AAA+_ATPase"/>
</dbReference>
<dbReference type="InterPro" id="IPR032423">
    <property type="entry name" value="AAA_assoc_2"/>
</dbReference>
<comment type="caution">
    <text evidence="9">The sequence shown here is derived from an EMBL/GenBank/DDBJ whole genome shotgun (WGS) entry which is preliminary data.</text>
</comment>
<dbReference type="PANTHER" id="PTHR13779:SF7">
    <property type="entry name" value="ATPASE WRNIP1"/>
    <property type="match status" value="1"/>
</dbReference>
<dbReference type="FunFam" id="3.40.50.300:FF:000137">
    <property type="entry name" value="Replication-associated recombination protein A"/>
    <property type="match status" value="1"/>
</dbReference>
<evidence type="ECO:0000256" key="5">
    <source>
        <dbReference type="ARBA" id="ARBA00022741"/>
    </source>
</evidence>
<reference evidence="9 10" key="1">
    <citation type="submission" date="2017-07" db="EMBL/GenBank/DDBJ databases">
        <title>Thauera sp. KNDSS-Mac4 genome sequence and assembly.</title>
        <authorList>
            <person name="Mayilraj S."/>
        </authorList>
    </citation>
    <scope>NUCLEOTIDE SEQUENCE [LARGE SCALE GENOMIC DNA]</scope>
    <source>
        <strain evidence="9 10">KNDSS-Mac4</strain>
    </source>
</reference>
<comment type="similarity">
    <text evidence="2">Belongs to the AAA ATPase family. RarA/MGS1/WRNIP1 subfamily.</text>
</comment>
<dbReference type="InterPro" id="IPR027417">
    <property type="entry name" value="P-loop_NTPase"/>
</dbReference>
<evidence type="ECO:0000256" key="2">
    <source>
        <dbReference type="ARBA" id="ARBA00008959"/>
    </source>
</evidence>
<feature type="compositionally biased region" description="Basic and acidic residues" evidence="7">
    <location>
        <begin position="458"/>
        <end position="471"/>
    </location>
</feature>
<feature type="domain" description="AAA+ ATPase" evidence="8">
    <location>
        <begin position="48"/>
        <end position="167"/>
    </location>
</feature>
<evidence type="ECO:0000256" key="3">
    <source>
        <dbReference type="ARBA" id="ARBA00020776"/>
    </source>
</evidence>
<dbReference type="CDD" id="cd18139">
    <property type="entry name" value="HLD_clamp_RarA"/>
    <property type="match status" value="1"/>
</dbReference>
<keyword evidence="5" id="KW-0547">Nucleotide-binding</keyword>
<organism evidence="9 10">
    <name type="scientific">Thauera propionica</name>
    <dbReference type="NCBI Taxonomy" id="2019431"/>
    <lineage>
        <taxon>Bacteria</taxon>
        <taxon>Pseudomonadati</taxon>
        <taxon>Pseudomonadota</taxon>
        <taxon>Betaproteobacteria</taxon>
        <taxon>Rhodocyclales</taxon>
        <taxon>Zoogloeaceae</taxon>
        <taxon>Thauera</taxon>
    </lineage>
</organism>
<dbReference type="Pfam" id="PF00004">
    <property type="entry name" value="AAA"/>
    <property type="match status" value="1"/>
</dbReference>
<evidence type="ECO:0000256" key="1">
    <source>
        <dbReference type="ARBA" id="ARBA00002393"/>
    </source>
</evidence>
<dbReference type="CDD" id="cd00009">
    <property type="entry name" value="AAA"/>
    <property type="match status" value="1"/>
</dbReference>
<dbReference type="SUPFAM" id="SSF52540">
    <property type="entry name" value="P-loop containing nucleoside triphosphate hydrolases"/>
    <property type="match status" value="1"/>
</dbReference>
<feature type="region of interest" description="Disordered" evidence="7">
    <location>
        <begin position="431"/>
        <end position="471"/>
    </location>
</feature>
<feature type="compositionally biased region" description="Polar residues" evidence="7">
    <location>
        <begin position="440"/>
        <end position="457"/>
    </location>
</feature>
<dbReference type="InterPro" id="IPR008921">
    <property type="entry name" value="DNA_pol3_clamp-load_cplx_C"/>
</dbReference>
<dbReference type="GO" id="GO:0017116">
    <property type="term" value="F:single-stranded DNA helicase activity"/>
    <property type="evidence" value="ECO:0007669"/>
    <property type="project" value="TreeGrafter"/>
</dbReference>
<gene>
    <name evidence="9" type="ORF">CGK74_13110</name>
</gene>
<dbReference type="GO" id="GO:0000731">
    <property type="term" value="P:DNA synthesis involved in DNA repair"/>
    <property type="evidence" value="ECO:0007669"/>
    <property type="project" value="TreeGrafter"/>
</dbReference>
<proteinExistence type="inferred from homology"/>
<dbReference type="AlphaFoldDB" id="A0A235EVS4"/>
<keyword evidence="6" id="KW-0067">ATP-binding</keyword>
<accession>A0A235EVS4</accession>
<sequence>MADLFESIEPPRVPLAERMRPKSLDEVAGQQHLLGPGKPLRLAFSARKPHSMILWGPPGVGKTTLARLMAQGFDADFVALSAVFSGVKEIREAIQQAQAAKARGRHTILFVDEVHRFNKSQQDAFLPYVEQGLVTFIGATTENPSFEVNSALLSRAAVYVLEPLDADAMQTLFGRAWQIACPGLAIDDDARDRMIGFADGDARRLMNLIEQVQVAAETAGVAPVTADFVDEALSQNLRRFDKGGEAFYDQISALHKSVRGSDPDASLYWLCRMLDGGADPLYLGRRLIRMAVEDIGLADPRALEISLNACATYERLGSPEGELALAQATIFLACAAKSNAAYKAYNAARDFVKRDGSRPVPLHLRNAPTRLMKELGYGKTYRYAHDEPDAYAAGEDYLPEGMARPGWYQPTPRGMEARIGDKLAHLRALDAAARQESTRRGNSAASATGANPEGTSGQDRDNLSAAGDDRT</sequence>
<protein>
    <recommendedName>
        <fullName evidence="3">Replication-associated recombination protein A</fullName>
    </recommendedName>
</protein>
<dbReference type="EMBL" id="NOIH01000015">
    <property type="protein sequence ID" value="OYD53158.1"/>
    <property type="molecule type" value="Genomic_DNA"/>
</dbReference>
<dbReference type="RefSeq" id="WP_094268902.1">
    <property type="nucleotide sequence ID" value="NZ_NOIH01000015.1"/>
</dbReference>
<dbReference type="GO" id="GO:0016887">
    <property type="term" value="F:ATP hydrolysis activity"/>
    <property type="evidence" value="ECO:0007669"/>
    <property type="project" value="InterPro"/>
</dbReference>
<dbReference type="InterPro" id="IPR003959">
    <property type="entry name" value="ATPase_AAA_core"/>
</dbReference>
<dbReference type="Gene3D" id="3.40.50.300">
    <property type="entry name" value="P-loop containing nucleotide triphosphate hydrolases"/>
    <property type="match status" value="1"/>
</dbReference>
<dbReference type="SMART" id="SM00382">
    <property type="entry name" value="AAA"/>
    <property type="match status" value="1"/>
</dbReference>
<dbReference type="SUPFAM" id="SSF48019">
    <property type="entry name" value="post-AAA+ oligomerization domain-like"/>
    <property type="match status" value="1"/>
</dbReference>
<dbReference type="GO" id="GO:0008047">
    <property type="term" value="F:enzyme activator activity"/>
    <property type="evidence" value="ECO:0007669"/>
    <property type="project" value="TreeGrafter"/>
</dbReference>
<keyword evidence="10" id="KW-1185">Reference proteome</keyword>
<dbReference type="Pfam" id="PF16193">
    <property type="entry name" value="AAA_assoc_2"/>
    <property type="match status" value="1"/>
</dbReference>
<dbReference type="Gene3D" id="1.10.8.60">
    <property type="match status" value="1"/>
</dbReference>
<evidence type="ECO:0000256" key="6">
    <source>
        <dbReference type="ARBA" id="ARBA00022840"/>
    </source>
</evidence>
<dbReference type="OrthoDB" id="9778364at2"/>
<dbReference type="GO" id="GO:0005524">
    <property type="term" value="F:ATP binding"/>
    <property type="evidence" value="ECO:0007669"/>
    <property type="project" value="UniProtKB-KW"/>
</dbReference>
<dbReference type="InterPro" id="IPR021886">
    <property type="entry name" value="MgsA_C"/>
</dbReference>
<dbReference type="FunFam" id="1.20.272.10:FF:000001">
    <property type="entry name" value="Putative AAA family ATPase"/>
    <property type="match status" value="1"/>
</dbReference>
<evidence type="ECO:0000259" key="8">
    <source>
        <dbReference type="SMART" id="SM00382"/>
    </source>
</evidence>
<comment type="function">
    <text evidence="1">DNA-dependent ATPase that plays important roles in cellular responses to stalled DNA replication processes.</text>
</comment>
<evidence type="ECO:0000256" key="7">
    <source>
        <dbReference type="SAM" id="MobiDB-lite"/>
    </source>
</evidence>
<keyword evidence="4" id="KW-0235">DNA replication</keyword>
<dbReference type="PANTHER" id="PTHR13779">
    <property type="entry name" value="WERNER HELICASE-INTERACTING PROTEIN 1 FAMILY MEMBER"/>
    <property type="match status" value="1"/>
</dbReference>
<evidence type="ECO:0000313" key="10">
    <source>
        <dbReference type="Proteomes" id="UP000215181"/>
    </source>
</evidence>
<dbReference type="InterPro" id="IPR051314">
    <property type="entry name" value="AAA_ATPase_RarA/MGS1/WRNIP1"/>
</dbReference>
<name>A0A235EVS4_9RHOO</name>
<dbReference type="GO" id="GO:0006261">
    <property type="term" value="P:DNA-templated DNA replication"/>
    <property type="evidence" value="ECO:0007669"/>
    <property type="project" value="TreeGrafter"/>
</dbReference>